<dbReference type="SUPFAM" id="SSF81665">
    <property type="entry name" value="Calcium ATPase, transmembrane domain M"/>
    <property type="match status" value="1"/>
</dbReference>
<dbReference type="PANTHER" id="PTHR43520">
    <property type="entry name" value="ATP7, ISOFORM B"/>
    <property type="match status" value="1"/>
</dbReference>
<dbReference type="NCBIfam" id="TIGR01525">
    <property type="entry name" value="ATPase-IB_hvy"/>
    <property type="match status" value="1"/>
</dbReference>
<dbReference type="Pfam" id="PF00702">
    <property type="entry name" value="Hydrolase"/>
    <property type="match status" value="1"/>
</dbReference>
<protein>
    <submittedName>
        <fullName evidence="14">Copper-translocating P-type ATPase</fullName>
        <ecNumber evidence="14">3.6.3.-</ecNumber>
    </submittedName>
</protein>
<dbReference type="InterPro" id="IPR008250">
    <property type="entry name" value="ATPase_P-typ_transduc_dom_A_sf"/>
</dbReference>
<feature type="transmembrane region" description="Helical" evidence="11">
    <location>
        <begin position="128"/>
        <end position="145"/>
    </location>
</feature>
<evidence type="ECO:0000256" key="11">
    <source>
        <dbReference type="RuleBase" id="RU362081"/>
    </source>
</evidence>
<feature type="transmembrane region" description="Helical" evidence="11">
    <location>
        <begin position="68"/>
        <end position="87"/>
    </location>
</feature>
<dbReference type="InterPro" id="IPR059000">
    <property type="entry name" value="ATPase_P-type_domA"/>
</dbReference>
<dbReference type="SFLD" id="SFLDF00027">
    <property type="entry name" value="p-type_atpase"/>
    <property type="match status" value="1"/>
</dbReference>
<keyword evidence="9 11" id="KW-1133">Transmembrane helix</keyword>
<dbReference type="PRINTS" id="PR00119">
    <property type="entry name" value="CATATPASE"/>
</dbReference>
<evidence type="ECO:0000256" key="3">
    <source>
        <dbReference type="ARBA" id="ARBA00022475"/>
    </source>
</evidence>
<comment type="caution">
    <text evidence="14">The sequence shown here is derived from an EMBL/GenBank/DDBJ whole genome shotgun (WGS) entry which is preliminary data.</text>
</comment>
<dbReference type="GO" id="GO:0016887">
    <property type="term" value="F:ATP hydrolysis activity"/>
    <property type="evidence" value="ECO:0007669"/>
    <property type="project" value="InterPro"/>
</dbReference>
<evidence type="ECO:0000256" key="5">
    <source>
        <dbReference type="ARBA" id="ARBA00022723"/>
    </source>
</evidence>
<keyword evidence="5 11" id="KW-0479">Metal-binding</keyword>
<dbReference type="GO" id="GO:0055070">
    <property type="term" value="P:copper ion homeostasis"/>
    <property type="evidence" value="ECO:0007669"/>
    <property type="project" value="TreeGrafter"/>
</dbReference>
<dbReference type="NCBIfam" id="TIGR01494">
    <property type="entry name" value="ATPase_P-type"/>
    <property type="match status" value="1"/>
</dbReference>
<dbReference type="GO" id="GO:0005886">
    <property type="term" value="C:plasma membrane"/>
    <property type="evidence" value="ECO:0007669"/>
    <property type="project" value="UniProtKB-SubCell"/>
</dbReference>
<feature type="transmembrane region" description="Helical" evidence="11">
    <location>
        <begin position="99"/>
        <end position="122"/>
    </location>
</feature>
<feature type="transmembrane region" description="Helical" evidence="11">
    <location>
        <begin position="621"/>
        <end position="644"/>
    </location>
</feature>
<dbReference type="InterPro" id="IPR023214">
    <property type="entry name" value="HAD_sf"/>
</dbReference>
<dbReference type="Gene3D" id="3.40.50.1000">
    <property type="entry name" value="HAD superfamily/HAD-like"/>
    <property type="match status" value="1"/>
</dbReference>
<comment type="subcellular location">
    <subcellularLocation>
        <location evidence="1">Cell membrane</location>
        <topology evidence="1">Multi-pass membrane protein</topology>
    </subcellularLocation>
</comment>
<organism evidence="14 15">
    <name type="scientific">Candidatus Cryosericum terrychapinii</name>
    <dbReference type="NCBI Taxonomy" id="2290919"/>
    <lineage>
        <taxon>Bacteria</taxon>
        <taxon>Pseudomonadati</taxon>
        <taxon>Caldisericota/Cryosericota group</taxon>
        <taxon>Candidatus Cryosericota</taxon>
        <taxon>Candidatus Cryosericia</taxon>
        <taxon>Candidatus Cryosericales</taxon>
        <taxon>Candidatus Cryosericaceae</taxon>
        <taxon>Candidatus Cryosericum</taxon>
    </lineage>
</organism>
<feature type="transmembrane region" description="Helical" evidence="11">
    <location>
        <begin position="35"/>
        <end position="56"/>
    </location>
</feature>
<dbReference type="PRINTS" id="PR00943">
    <property type="entry name" value="CUATPASE"/>
</dbReference>
<evidence type="ECO:0000256" key="7">
    <source>
        <dbReference type="ARBA" id="ARBA00022840"/>
    </source>
</evidence>
<keyword evidence="6 11" id="KW-0547">Nucleotide-binding</keyword>
<keyword evidence="15" id="KW-1185">Reference proteome</keyword>
<dbReference type="OrthoDB" id="9766480at2"/>
<feature type="region of interest" description="Disordered" evidence="12">
    <location>
        <begin position="1"/>
        <end position="20"/>
    </location>
</feature>
<gene>
    <name evidence="14" type="ORF">SMC7_07230</name>
</gene>
<evidence type="ECO:0000256" key="2">
    <source>
        <dbReference type="ARBA" id="ARBA00006024"/>
    </source>
</evidence>
<dbReference type="Gene3D" id="3.40.1110.10">
    <property type="entry name" value="Calcium-transporting ATPase, cytoplasmic domain N"/>
    <property type="match status" value="1"/>
</dbReference>
<evidence type="ECO:0000256" key="6">
    <source>
        <dbReference type="ARBA" id="ARBA00022741"/>
    </source>
</evidence>
<dbReference type="PANTHER" id="PTHR43520:SF8">
    <property type="entry name" value="P-TYPE CU(+) TRANSPORTER"/>
    <property type="match status" value="1"/>
</dbReference>
<dbReference type="Pfam" id="PF00122">
    <property type="entry name" value="E1-E2_ATPase"/>
    <property type="match status" value="1"/>
</dbReference>
<keyword evidence="7 11" id="KW-0067">ATP-binding</keyword>
<keyword evidence="8" id="KW-1278">Translocase</keyword>
<dbReference type="InterPro" id="IPR023299">
    <property type="entry name" value="ATPase_P-typ_cyto_dom_N"/>
</dbReference>
<dbReference type="GO" id="GO:0005524">
    <property type="term" value="F:ATP binding"/>
    <property type="evidence" value="ECO:0007669"/>
    <property type="project" value="UniProtKB-UniRule"/>
</dbReference>
<evidence type="ECO:0000259" key="13">
    <source>
        <dbReference type="Pfam" id="PF00122"/>
    </source>
</evidence>
<comment type="similarity">
    <text evidence="2 11">Belongs to the cation transport ATPase (P-type) (TC 3.A.3) family. Type IB subfamily.</text>
</comment>
<dbReference type="GO" id="GO:0005507">
    <property type="term" value="F:copper ion binding"/>
    <property type="evidence" value="ECO:0007669"/>
    <property type="project" value="TreeGrafter"/>
</dbReference>
<dbReference type="EMBL" id="QXIS01000037">
    <property type="protein sequence ID" value="RIE05497.1"/>
    <property type="molecule type" value="Genomic_DNA"/>
</dbReference>
<feature type="domain" description="P-type ATPase A" evidence="13">
    <location>
        <begin position="163"/>
        <end position="263"/>
    </location>
</feature>
<evidence type="ECO:0000256" key="1">
    <source>
        <dbReference type="ARBA" id="ARBA00004651"/>
    </source>
</evidence>
<dbReference type="InterPro" id="IPR001757">
    <property type="entry name" value="P_typ_ATPase"/>
</dbReference>
<dbReference type="EC" id="3.6.3.-" evidence="14"/>
<dbReference type="NCBIfam" id="TIGR01511">
    <property type="entry name" value="ATPase-IB1_Cu"/>
    <property type="match status" value="1"/>
</dbReference>
<evidence type="ECO:0000256" key="9">
    <source>
        <dbReference type="ARBA" id="ARBA00022989"/>
    </source>
</evidence>
<dbReference type="SUPFAM" id="SSF81653">
    <property type="entry name" value="Calcium ATPase, transduction domain A"/>
    <property type="match status" value="1"/>
</dbReference>
<feature type="transmembrane region" description="Helical" evidence="11">
    <location>
        <begin position="280"/>
        <end position="302"/>
    </location>
</feature>
<feature type="transmembrane region" description="Helical" evidence="11">
    <location>
        <begin position="322"/>
        <end position="341"/>
    </location>
</feature>
<keyword evidence="14" id="KW-0378">Hydrolase</keyword>
<evidence type="ECO:0000313" key="15">
    <source>
        <dbReference type="Proteomes" id="UP000266328"/>
    </source>
</evidence>
<dbReference type="FunFam" id="2.70.150.10:FF:000020">
    <property type="entry name" value="Copper-exporting P-type ATPase A"/>
    <property type="match status" value="1"/>
</dbReference>
<dbReference type="GO" id="GO:0043682">
    <property type="term" value="F:P-type divalent copper transporter activity"/>
    <property type="evidence" value="ECO:0007669"/>
    <property type="project" value="TreeGrafter"/>
</dbReference>
<dbReference type="InterPro" id="IPR018303">
    <property type="entry name" value="ATPase_P-typ_P_site"/>
</dbReference>
<evidence type="ECO:0000256" key="8">
    <source>
        <dbReference type="ARBA" id="ARBA00022967"/>
    </source>
</evidence>
<dbReference type="InterPro" id="IPR023298">
    <property type="entry name" value="ATPase_P-typ_TM_dom_sf"/>
</dbReference>
<dbReference type="SUPFAM" id="SSF56784">
    <property type="entry name" value="HAD-like"/>
    <property type="match status" value="1"/>
</dbReference>
<dbReference type="SFLD" id="SFLDG00002">
    <property type="entry name" value="C1.7:_P-type_atpase_like"/>
    <property type="match status" value="1"/>
</dbReference>
<sequence length="696" mass="73436">MEHAGHDMPGGHAGHDEHQGHDHHAHMIRDFQTRFLVCLVLTVPVLLLSEPVQLLLHLGTKLQFTGSTWALFVLSAFIYVYGGMPFLKGLFEELKAKTPGMMTLIAMAITVAFVYSAAVSLGLQGMDFYWELATLIDIMLLGHWLEMKSVMGASRALESLARLMPSEAHVIMPDGTVMDHPVAHLATGDRVLVKPGEKVPVDGRVEGGASSVNEAMLTGESRPVDKKPGDAVIGGAINGEGALTVVIEKVGSDTYLAQVVDLVRRAQESRSKTQVLADRAALWLTIIALSAGTLTLVVWLFLGRGLAFALERMVTVMVTTCPHALGLAIPLVVSVSTALLAQNGLLLRNRTAFEQARNLQAVVFDKTGTLTTGLFGVTDIVPLNEASTSDEILRLAGAVEAQSEHPVALGIVRSAQERSLALPQISEFLALPGVGAQATVDGHKVMVVRPSYVIDHELAVSSTQVDVLTSQAKTVVYVLVDGAVQGAIALADTIRPESRDAVAALRQMGIKSIMLTGDSRAAAEWVAKDLGLDDFFAEVLPHEKAAKIQEVQKRGLTVAMVGDGVNDAPALAQADVGIAIGAGTDVAIETADVILVRDDPRDVVAVVQLSRATYRKMLQNLAWATGYNVIAIPLAAGVLAGAGFVMSPAIGAVLMSLSTIIVAINARLLKAPGGVDSAPAAIEPGADESKGGLFGE</sequence>
<keyword evidence="4 11" id="KW-0812">Transmembrane</keyword>
<dbReference type="GO" id="GO:0060003">
    <property type="term" value="P:copper ion export"/>
    <property type="evidence" value="ECO:0007669"/>
    <property type="project" value="UniProtKB-ARBA"/>
</dbReference>
<name>A0A398D050_9BACT</name>
<dbReference type="PROSITE" id="PS00154">
    <property type="entry name" value="ATPASE_E1_E2"/>
    <property type="match status" value="1"/>
</dbReference>
<dbReference type="Gene3D" id="2.70.150.10">
    <property type="entry name" value="Calcium-transporting ATPase, cytoplasmic transduction domain A"/>
    <property type="match status" value="1"/>
</dbReference>
<evidence type="ECO:0000256" key="10">
    <source>
        <dbReference type="ARBA" id="ARBA00023136"/>
    </source>
</evidence>
<keyword evidence="10 11" id="KW-0472">Membrane</keyword>
<dbReference type="SFLD" id="SFLDS00003">
    <property type="entry name" value="Haloacid_Dehalogenase"/>
    <property type="match status" value="1"/>
</dbReference>
<reference evidence="14 15" key="1">
    <citation type="submission" date="2018-09" db="EMBL/GenBank/DDBJ databases">
        <title>Discovery and Ecogenomic Context for Candidatus Cryosericales, a Global Caldiserica Order Active in Thawing Permafrost.</title>
        <authorList>
            <person name="Martinez M.A."/>
            <person name="Woodcroft B.J."/>
            <person name="Ignacio Espinoza J.C."/>
            <person name="Zayed A."/>
            <person name="Singleton C.M."/>
            <person name="Boyd J."/>
            <person name="Li Y.-F."/>
            <person name="Purvine S."/>
            <person name="Maughan H."/>
            <person name="Hodgkins S.B."/>
            <person name="Anderson D."/>
            <person name="Sederholm M."/>
            <person name="Temperton B."/>
            <person name="Saleska S.R."/>
            <person name="Tyson G.W."/>
            <person name="Rich V.I."/>
        </authorList>
    </citation>
    <scope>NUCLEOTIDE SEQUENCE [LARGE SCALE GENOMIC DNA]</scope>
    <source>
        <strain evidence="14 15">SMC7</strain>
    </source>
</reference>
<dbReference type="InterPro" id="IPR044492">
    <property type="entry name" value="P_typ_ATPase_HD_dom"/>
</dbReference>
<evidence type="ECO:0000256" key="4">
    <source>
        <dbReference type="ARBA" id="ARBA00022692"/>
    </source>
</evidence>
<dbReference type="Proteomes" id="UP000266328">
    <property type="component" value="Unassembled WGS sequence"/>
</dbReference>
<proteinExistence type="inferred from homology"/>
<accession>A0A398D050</accession>
<feature type="transmembrane region" description="Helical" evidence="11">
    <location>
        <begin position="650"/>
        <end position="669"/>
    </location>
</feature>
<evidence type="ECO:0000256" key="12">
    <source>
        <dbReference type="SAM" id="MobiDB-lite"/>
    </source>
</evidence>
<dbReference type="InterPro" id="IPR027256">
    <property type="entry name" value="P-typ_ATPase_IB"/>
</dbReference>
<keyword evidence="3 11" id="KW-1003">Cell membrane</keyword>
<dbReference type="InterPro" id="IPR036412">
    <property type="entry name" value="HAD-like_sf"/>
</dbReference>
<dbReference type="AlphaFoldDB" id="A0A398D050"/>
<evidence type="ECO:0000313" key="14">
    <source>
        <dbReference type="EMBL" id="RIE05497.1"/>
    </source>
</evidence>